<dbReference type="PANTHER" id="PTHR23419:SF8">
    <property type="entry name" value="FI09726P"/>
    <property type="match status" value="1"/>
</dbReference>
<dbReference type="OrthoDB" id="37622at2"/>
<dbReference type="PANTHER" id="PTHR23419">
    <property type="entry name" value="DIVALENT CATION TOLERANCE CUTA-RELATED"/>
    <property type="match status" value="1"/>
</dbReference>
<dbReference type="AlphaFoldDB" id="A0A4R6FCH7"/>
<reference evidence="2 3" key="1">
    <citation type="submission" date="2019-03" db="EMBL/GenBank/DDBJ databases">
        <title>Genomic Encyclopedia of Type Strains, Phase IV (KMG-IV): sequencing the most valuable type-strain genomes for metagenomic binning, comparative biology and taxonomic classification.</title>
        <authorList>
            <person name="Goeker M."/>
        </authorList>
    </citation>
    <scope>NUCLEOTIDE SEQUENCE [LARGE SCALE GENOMIC DNA]</scope>
    <source>
        <strain evidence="2 3">DSM 25059</strain>
    </source>
</reference>
<keyword evidence="3" id="KW-1185">Reference proteome</keyword>
<dbReference type="EMBL" id="SNWD01000015">
    <property type="protein sequence ID" value="TDN78767.1"/>
    <property type="molecule type" value="Genomic_DNA"/>
</dbReference>
<sequence length="105" mass="11447">MNEIAIVYTTFPDRESAEQVAQAVVAERLAACANLFGEARSVYRWEDSVKSEAEFPAFFKVPAHGVEALRERIVALHPYDLPAVESWPAGVSSDVAHWADAVTGG</sequence>
<dbReference type="RefSeq" id="WP_133496817.1">
    <property type="nucleotide sequence ID" value="NZ_BMLU01000014.1"/>
</dbReference>
<protein>
    <submittedName>
        <fullName evidence="2">Periplasmic divalent cation tolerance protein</fullName>
    </submittedName>
</protein>
<evidence type="ECO:0000313" key="2">
    <source>
        <dbReference type="EMBL" id="TDN78767.1"/>
    </source>
</evidence>
<dbReference type="Proteomes" id="UP000295493">
    <property type="component" value="Unassembled WGS sequence"/>
</dbReference>
<gene>
    <name evidence="2" type="ORF">EV664_11530</name>
</gene>
<dbReference type="InterPro" id="IPR004323">
    <property type="entry name" value="Ion_tolerance_CutA"/>
</dbReference>
<dbReference type="GO" id="GO:0010038">
    <property type="term" value="P:response to metal ion"/>
    <property type="evidence" value="ECO:0007669"/>
    <property type="project" value="InterPro"/>
</dbReference>
<dbReference type="SUPFAM" id="SSF54913">
    <property type="entry name" value="GlnB-like"/>
    <property type="match status" value="1"/>
</dbReference>
<organism evidence="2 3">
    <name type="scientific">Stakelama pacifica</name>
    <dbReference type="NCBI Taxonomy" id="517720"/>
    <lineage>
        <taxon>Bacteria</taxon>
        <taxon>Pseudomonadati</taxon>
        <taxon>Pseudomonadota</taxon>
        <taxon>Alphaproteobacteria</taxon>
        <taxon>Sphingomonadales</taxon>
        <taxon>Sphingomonadaceae</taxon>
        <taxon>Stakelama</taxon>
    </lineage>
</organism>
<dbReference type="InterPro" id="IPR015867">
    <property type="entry name" value="N-reg_PII/ATP_PRibTrfase_C"/>
</dbReference>
<evidence type="ECO:0000313" key="3">
    <source>
        <dbReference type="Proteomes" id="UP000295493"/>
    </source>
</evidence>
<name>A0A4R6FCH7_9SPHN</name>
<proteinExistence type="inferred from homology"/>
<evidence type="ECO:0000256" key="1">
    <source>
        <dbReference type="ARBA" id="ARBA00010169"/>
    </source>
</evidence>
<dbReference type="Pfam" id="PF03091">
    <property type="entry name" value="CutA1"/>
    <property type="match status" value="1"/>
</dbReference>
<comment type="similarity">
    <text evidence="1">Belongs to the CutA family.</text>
</comment>
<dbReference type="Gene3D" id="3.30.70.120">
    <property type="match status" value="1"/>
</dbReference>
<comment type="caution">
    <text evidence="2">The sequence shown here is derived from an EMBL/GenBank/DDBJ whole genome shotgun (WGS) entry which is preliminary data.</text>
</comment>
<dbReference type="GO" id="GO:0005507">
    <property type="term" value="F:copper ion binding"/>
    <property type="evidence" value="ECO:0007669"/>
    <property type="project" value="TreeGrafter"/>
</dbReference>
<accession>A0A4R6FCH7</accession>
<dbReference type="InterPro" id="IPR011322">
    <property type="entry name" value="N-reg_PII-like_a/b"/>
</dbReference>